<feature type="signal peptide" evidence="3">
    <location>
        <begin position="1"/>
        <end position="19"/>
    </location>
</feature>
<keyword evidence="3" id="KW-0732">Signal</keyword>
<evidence type="ECO:0000256" key="1">
    <source>
        <dbReference type="SAM" id="Coils"/>
    </source>
</evidence>
<accession>A0A6N8IV74</accession>
<keyword evidence="1" id="KW-0175">Coiled coil</keyword>
<feature type="region of interest" description="Disordered" evidence="2">
    <location>
        <begin position="578"/>
        <end position="605"/>
    </location>
</feature>
<protein>
    <recommendedName>
        <fullName evidence="6">Tetratricopeptide repeat protein</fullName>
    </recommendedName>
</protein>
<reference evidence="4 5" key="1">
    <citation type="submission" date="2019-12" db="EMBL/GenBank/DDBJ databases">
        <authorList>
            <person name="Huq M.A."/>
        </authorList>
    </citation>
    <scope>NUCLEOTIDE SEQUENCE [LARGE SCALE GENOMIC DNA]</scope>
    <source>
        <strain evidence="4 5">MAH-25</strain>
    </source>
</reference>
<feature type="compositionally biased region" description="Polar residues" evidence="2">
    <location>
        <begin position="593"/>
        <end position="605"/>
    </location>
</feature>
<evidence type="ECO:0000313" key="4">
    <source>
        <dbReference type="EMBL" id="MVQ30844.1"/>
    </source>
</evidence>
<dbReference type="EMBL" id="WSEL01000009">
    <property type="protein sequence ID" value="MVQ30844.1"/>
    <property type="molecule type" value="Genomic_DNA"/>
</dbReference>
<name>A0A6N8IV74_9BURK</name>
<feature type="compositionally biased region" description="Low complexity" evidence="2">
    <location>
        <begin position="148"/>
        <end position="176"/>
    </location>
</feature>
<sequence>MPRRLAVGVLACAAASGSAALTLGRVQGVALIGRPLEVTVPVVFEASGEAVPECADAEVFYGDTRLPAGRISTQIEPGGAGATVRVRASATINEPVVTVYLNVGCRNRSTRRLVLLAEQPDPRSEAVPRLARPVPSADEPVVEVGRTAAAPAPRPSRAARAAAIPAPADPAAPAAPQTGSQEAARSAPPVVRQEARPPRTVQPRPSAAAGRAAAPTARLRLEPLDLSLPPGDPVLRMSSGLSLGPATTDEQRAAAAALWRSLNARPEDLLREAQRLESLEKDLLSLRASIQRNERALADVRGQLQKAETERYANPLVYGLALLALAAALVATWAWRRRGSVADAPGAAQWWRAGDDSIDSRPARAIRSAPAATRVSVPTPSRPDSVDLDRDAGRPRPAAPAPLLRPTSDFSPSLRGEDFRASNSAGLRALRAEELHDVQQEADFFISLGEFDRAIEVLRSHISMNPETSAVAWLDLMDIYHKLDRRHDYEWVRRQFAHGYNAEVPEFDNYTEASAGLEAYENAMTRIVALWPSRRVLDVIEESIFRGPSVDGTNAFTLQAYRDLLLLHHVGTELVSQEEDGRTSSFFGDMGQPQGSEPSGFSATSISPLSAMASAADAHQGADSDIELDINLDEPAAGEEALIGAAHPGDGDSHLLDFDLPEIDLSSMKAKKTRE</sequence>
<feature type="region of interest" description="Disordered" evidence="2">
    <location>
        <begin position="366"/>
        <end position="416"/>
    </location>
</feature>
<comment type="caution">
    <text evidence="4">The sequence shown here is derived from an EMBL/GenBank/DDBJ whole genome shotgun (WGS) entry which is preliminary data.</text>
</comment>
<evidence type="ECO:0000256" key="2">
    <source>
        <dbReference type="SAM" id="MobiDB-lite"/>
    </source>
</evidence>
<feature type="region of interest" description="Disordered" evidence="2">
    <location>
        <begin position="121"/>
        <end position="216"/>
    </location>
</feature>
<gene>
    <name evidence="4" type="ORF">GON04_15395</name>
</gene>
<dbReference type="Proteomes" id="UP000469385">
    <property type="component" value="Unassembled WGS sequence"/>
</dbReference>
<feature type="compositionally biased region" description="Low complexity" evidence="2">
    <location>
        <begin position="203"/>
        <end position="216"/>
    </location>
</feature>
<organism evidence="4 5">
    <name type="scientific">Ramlibacter pinisoli</name>
    <dbReference type="NCBI Taxonomy" id="2682844"/>
    <lineage>
        <taxon>Bacteria</taxon>
        <taxon>Pseudomonadati</taxon>
        <taxon>Pseudomonadota</taxon>
        <taxon>Betaproteobacteria</taxon>
        <taxon>Burkholderiales</taxon>
        <taxon>Comamonadaceae</taxon>
        <taxon>Ramlibacter</taxon>
    </lineage>
</organism>
<evidence type="ECO:0000313" key="5">
    <source>
        <dbReference type="Proteomes" id="UP000469385"/>
    </source>
</evidence>
<dbReference type="RefSeq" id="WP_157398953.1">
    <property type="nucleotide sequence ID" value="NZ_WSEL01000009.1"/>
</dbReference>
<feature type="compositionally biased region" description="Basic and acidic residues" evidence="2">
    <location>
        <begin position="384"/>
        <end position="394"/>
    </location>
</feature>
<feature type="coiled-coil region" evidence="1">
    <location>
        <begin position="269"/>
        <end position="310"/>
    </location>
</feature>
<proteinExistence type="predicted"/>
<keyword evidence="5" id="KW-1185">Reference proteome</keyword>
<feature type="chain" id="PRO_5026932754" description="Tetratricopeptide repeat protein" evidence="3">
    <location>
        <begin position="20"/>
        <end position="675"/>
    </location>
</feature>
<evidence type="ECO:0008006" key="6">
    <source>
        <dbReference type="Google" id="ProtNLM"/>
    </source>
</evidence>
<evidence type="ECO:0000256" key="3">
    <source>
        <dbReference type="SAM" id="SignalP"/>
    </source>
</evidence>
<dbReference type="AlphaFoldDB" id="A0A6N8IV74"/>